<keyword evidence="4" id="KW-0966">Cell projection</keyword>
<keyword evidence="2 3" id="KW-1005">Bacterial flagellum biogenesis</keyword>
<keyword evidence="5" id="KW-1185">Reference proteome</keyword>
<dbReference type="Proteomes" id="UP000622687">
    <property type="component" value="Unassembled WGS sequence"/>
</dbReference>
<evidence type="ECO:0000313" key="5">
    <source>
        <dbReference type="Proteomes" id="UP000622687"/>
    </source>
</evidence>
<accession>A0A934I107</accession>
<dbReference type="GO" id="GO:0044781">
    <property type="term" value="P:bacterial-type flagellum organization"/>
    <property type="evidence" value="ECO:0007669"/>
    <property type="project" value="UniProtKB-UniRule"/>
</dbReference>
<sequence length="218" mass="23358">MVNQANATKTARGTKIVKAGQDMDRNAFLRILSAELSNQDPQNAKDGTEYVAQMAQFAGLEQMANLNSTMRVTSANGLIGKIVSLRKLDNNGKLYSGEVKDIIKDGDSVKVDVAVGKEKDKDGNIVDTIKEFAIEDVIGITNNSKVPGTANSSMNLLNAAALIGKGVELDEKDSSGSNYTGIVKQVSRDANGIKVTVQTSNGETKDFTFDKVIRVKDN</sequence>
<dbReference type="InterPro" id="IPR005648">
    <property type="entry name" value="FlgD"/>
</dbReference>
<evidence type="ECO:0000256" key="1">
    <source>
        <dbReference type="ARBA" id="ARBA00010577"/>
    </source>
</evidence>
<keyword evidence="4" id="KW-0282">Flagellum</keyword>
<comment type="similarity">
    <text evidence="1 3">Belongs to the FlgD family.</text>
</comment>
<keyword evidence="4" id="KW-0969">Cilium</keyword>
<evidence type="ECO:0000313" key="4">
    <source>
        <dbReference type="EMBL" id="MBI6875779.1"/>
    </source>
</evidence>
<comment type="function">
    <text evidence="3">Required for flagellar hook formation. May act as a scaffolding protein.</text>
</comment>
<comment type="caution">
    <text evidence="4">The sequence shown here is derived from an EMBL/GenBank/DDBJ whole genome shotgun (WGS) entry which is preliminary data.</text>
</comment>
<organism evidence="4 5">
    <name type="scientific">Clostridium aciditolerans</name>
    <dbReference type="NCBI Taxonomy" id="339861"/>
    <lineage>
        <taxon>Bacteria</taxon>
        <taxon>Bacillati</taxon>
        <taxon>Bacillota</taxon>
        <taxon>Clostridia</taxon>
        <taxon>Eubacteriales</taxon>
        <taxon>Clostridiaceae</taxon>
        <taxon>Clostridium</taxon>
    </lineage>
</organism>
<protein>
    <recommendedName>
        <fullName evidence="3">Basal-body rod modification protein FlgD</fullName>
    </recommendedName>
</protein>
<gene>
    <name evidence="4" type="ORF">I6U51_24275</name>
</gene>
<evidence type="ECO:0000256" key="2">
    <source>
        <dbReference type="ARBA" id="ARBA00022795"/>
    </source>
</evidence>
<dbReference type="EMBL" id="JAEEGB010000059">
    <property type="protein sequence ID" value="MBI6875779.1"/>
    <property type="molecule type" value="Genomic_DNA"/>
</dbReference>
<proteinExistence type="inferred from homology"/>
<reference evidence="4" key="1">
    <citation type="submission" date="2020-12" db="EMBL/GenBank/DDBJ databases">
        <title>Clostridium thailandense sp. nov., a novel acetogenic bacterium isolated from peat land soil in Thailand.</title>
        <authorList>
            <person name="Chaikitkaew S."/>
            <person name="Birkeland N.K."/>
        </authorList>
    </citation>
    <scope>NUCLEOTIDE SEQUENCE</scope>
    <source>
        <strain evidence="4">DSM 17425</strain>
    </source>
</reference>
<dbReference type="Pfam" id="PF03963">
    <property type="entry name" value="FlgD"/>
    <property type="match status" value="1"/>
</dbReference>
<dbReference type="AlphaFoldDB" id="A0A934I107"/>
<name>A0A934I107_9CLOT</name>
<evidence type="ECO:0000256" key="3">
    <source>
        <dbReference type="RuleBase" id="RU362076"/>
    </source>
</evidence>